<reference evidence="2 3" key="1">
    <citation type="submission" date="2017-11" db="EMBL/GenBank/DDBJ databases">
        <title>De-novo sequencing of pomegranate (Punica granatum L.) genome.</title>
        <authorList>
            <person name="Akparov Z."/>
            <person name="Amiraslanov A."/>
            <person name="Hajiyeva S."/>
            <person name="Abbasov M."/>
            <person name="Kaur K."/>
            <person name="Hamwieh A."/>
            <person name="Solovyev V."/>
            <person name="Salamov A."/>
            <person name="Braich B."/>
            <person name="Kosarev P."/>
            <person name="Mahmoud A."/>
            <person name="Hajiyev E."/>
            <person name="Babayeva S."/>
            <person name="Izzatullayeva V."/>
            <person name="Mammadov A."/>
            <person name="Mammadov A."/>
            <person name="Sharifova S."/>
            <person name="Ojaghi J."/>
            <person name="Eynullazada K."/>
            <person name="Bayramov B."/>
            <person name="Abdulazimova A."/>
            <person name="Shahmuradov I."/>
        </authorList>
    </citation>
    <scope>NUCLEOTIDE SEQUENCE [LARGE SCALE GENOMIC DNA]</scope>
    <source>
        <strain evidence="3">cv. AG2017</strain>
        <tissue evidence="2">Leaf</tissue>
    </source>
</reference>
<name>A0A2I0II83_PUNGR</name>
<accession>A0A2I0II83</accession>
<protein>
    <submittedName>
        <fullName evidence="2">Uncharacterized protein</fullName>
    </submittedName>
</protein>
<comment type="caution">
    <text evidence="2">The sequence shown here is derived from an EMBL/GenBank/DDBJ whole genome shotgun (WGS) entry which is preliminary data.</text>
</comment>
<evidence type="ECO:0000313" key="2">
    <source>
        <dbReference type="EMBL" id="PKI43704.1"/>
    </source>
</evidence>
<dbReference type="EMBL" id="PGOL01002996">
    <property type="protein sequence ID" value="PKI43704.1"/>
    <property type="molecule type" value="Genomic_DNA"/>
</dbReference>
<proteinExistence type="predicted"/>
<feature type="region of interest" description="Disordered" evidence="1">
    <location>
        <begin position="32"/>
        <end position="136"/>
    </location>
</feature>
<gene>
    <name evidence="2" type="ORF">CRG98_035903</name>
</gene>
<sequence>MVQEGPKEKQGHLSHFPAAKRFQFSLLLTVEGAGRSTSSSQRLKRQRTEQRTGPGETEDGGTRGRQLRRDSGRPKGMGWSHRQRCQNGRRCVRSKMAEASEGVDPPRPSQTKGQRSAGEAPVGLSSFPNPSVKLFQ</sequence>
<dbReference type="AlphaFoldDB" id="A0A2I0II83"/>
<dbReference type="Proteomes" id="UP000233551">
    <property type="component" value="Unassembled WGS sequence"/>
</dbReference>
<organism evidence="2 3">
    <name type="scientific">Punica granatum</name>
    <name type="common">Pomegranate</name>
    <dbReference type="NCBI Taxonomy" id="22663"/>
    <lineage>
        <taxon>Eukaryota</taxon>
        <taxon>Viridiplantae</taxon>
        <taxon>Streptophyta</taxon>
        <taxon>Embryophyta</taxon>
        <taxon>Tracheophyta</taxon>
        <taxon>Spermatophyta</taxon>
        <taxon>Magnoliopsida</taxon>
        <taxon>eudicotyledons</taxon>
        <taxon>Gunneridae</taxon>
        <taxon>Pentapetalae</taxon>
        <taxon>rosids</taxon>
        <taxon>malvids</taxon>
        <taxon>Myrtales</taxon>
        <taxon>Lythraceae</taxon>
        <taxon>Punica</taxon>
    </lineage>
</organism>
<evidence type="ECO:0000313" key="3">
    <source>
        <dbReference type="Proteomes" id="UP000233551"/>
    </source>
</evidence>
<keyword evidence="3" id="KW-1185">Reference proteome</keyword>
<evidence type="ECO:0000256" key="1">
    <source>
        <dbReference type="SAM" id="MobiDB-lite"/>
    </source>
</evidence>